<dbReference type="PROSITE" id="PS00360">
    <property type="entry name" value="RIBOSOMAL_S9"/>
    <property type="match status" value="1"/>
</dbReference>
<dbReference type="HAMAP" id="MF_00532_B">
    <property type="entry name" value="Ribosomal_uS9_B"/>
    <property type="match status" value="1"/>
</dbReference>
<dbReference type="AlphaFoldDB" id="A0A6M3WB77"/>
<dbReference type="PANTHER" id="PTHR21569">
    <property type="entry name" value="RIBOSOMAL PROTEIN S9"/>
    <property type="match status" value="1"/>
</dbReference>
<accession>A0A6M3WB77</accession>
<keyword evidence="6" id="KW-0150">Chloroplast</keyword>
<dbReference type="EMBL" id="MT211887">
    <property type="protein sequence ID" value="QJF58940.1"/>
    <property type="molecule type" value="Genomic_DNA"/>
</dbReference>
<evidence type="ECO:0000256" key="5">
    <source>
        <dbReference type="RuleBase" id="RU003815"/>
    </source>
</evidence>
<dbReference type="FunFam" id="3.30.230.10:FF:000001">
    <property type="entry name" value="30S ribosomal protein S9"/>
    <property type="match status" value="1"/>
</dbReference>
<reference evidence="6" key="1">
    <citation type="submission" date="2020-03" db="EMBL/GenBank/DDBJ databases">
        <title>Mitochondrial and Plastid genome variability of Corallina officinalis (Corallinales, Rhodophyta).</title>
        <authorList>
            <person name="Yesson C."/>
            <person name="Bian X."/>
            <person name="Williamson C."/>
            <person name="Briscoe A.G."/>
            <person name="Brodie J."/>
        </authorList>
    </citation>
    <scope>NUCLEOTIDE SEQUENCE</scope>
</reference>
<dbReference type="GO" id="GO:0003735">
    <property type="term" value="F:structural constituent of ribosome"/>
    <property type="evidence" value="ECO:0007669"/>
    <property type="project" value="InterPro"/>
</dbReference>
<comment type="similarity">
    <text evidence="1 4 5">Belongs to the universal ribosomal protein uS9 family.</text>
</comment>
<dbReference type="NCBIfam" id="NF001099">
    <property type="entry name" value="PRK00132.1"/>
    <property type="match status" value="1"/>
</dbReference>
<proteinExistence type="inferred from homology"/>
<protein>
    <recommendedName>
        <fullName evidence="4">Small ribosomal subunit protein uS9c</fullName>
    </recommendedName>
</protein>
<gene>
    <name evidence="4 6" type="primary">rps9</name>
</gene>
<sequence>MINIKITIYMTSLSNNPRVTYSGTGRRKSSIARVRLIPGSGKLIINGLPGESYLQFSPNYLRISYAPLKVLGLTSEYDIYVKAEGGGLTGQADAIRLGIARALCTINSDNRTTLKSEGYLTRDARVKERRKYGLRKARKAPQYSKR</sequence>
<keyword evidence="2 4" id="KW-0689">Ribosomal protein</keyword>
<dbReference type="Pfam" id="PF00380">
    <property type="entry name" value="Ribosomal_S9"/>
    <property type="match status" value="1"/>
</dbReference>
<dbReference type="GO" id="GO:0022627">
    <property type="term" value="C:cytosolic small ribosomal subunit"/>
    <property type="evidence" value="ECO:0007669"/>
    <property type="project" value="TreeGrafter"/>
</dbReference>
<dbReference type="GO" id="GO:0006412">
    <property type="term" value="P:translation"/>
    <property type="evidence" value="ECO:0007669"/>
    <property type="project" value="UniProtKB-UniRule"/>
</dbReference>
<geneLocation type="chloroplast" evidence="6"/>
<evidence type="ECO:0000256" key="4">
    <source>
        <dbReference type="HAMAP-Rule" id="MF_00532"/>
    </source>
</evidence>
<dbReference type="GO" id="GO:0009507">
    <property type="term" value="C:chloroplast"/>
    <property type="evidence" value="ECO:0007669"/>
    <property type="project" value="UniProtKB-SubCell"/>
</dbReference>
<evidence type="ECO:0000256" key="3">
    <source>
        <dbReference type="ARBA" id="ARBA00023274"/>
    </source>
</evidence>
<dbReference type="EMBL" id="MT211885">
    <property type="protein sequence ID" value="QJF58542.1"/>
    <property type="molecule type" value="Genomic_DNA"/>
</dbReference>
<evidence type="ECO:0000313" key="6">
    <source>
        <dbReference type="EMBL" id="QJF58542.1"/>
    </source>
</evidence>
<dbReference type="InterPro" id="IPR000754">
    <property type="entry name" value="Ribosomal_uS9"/>
</dbReference>
<name>A0A6M3WB77_COROI</name>
<keyword evidence="3 4" id="KW-0687">Ribonucleoprotein</keyword>
<comment type="subcellular location">
    <subcellularLocation>
        <location evidence="4">Plastid</location>
        <location evidence="4">Chloroplast</location>
    </subcellularLocation>
</comment>
<dbReference type="InterPro" id="IPR020568">
    <property type="entry name" value="Ribosomal_Su5_D2-typ_SF"/>
</dbReference>
<dbReference type="InterPro" id="IPR020574">
    <property type="entry name" value="Ribosomal_uS9_CS"/>
</dbReference>
<organism evidence="6">
    <name type="scientific">Corallina officinalis</name>
    <name type="common">Coral seaweed</name>
    <dbReference type="NCBI Taxonomy" id="35170"/>
    <lineage>
        <taxon>Eukaryota</taxon>
        <taxon>Rhodophyta</taxon>
        <taxon>Florideophyceae</taxon>
        <taxon>Corallinophycidae</taxon>
        <taxon>Corallinales</taxon>
        <taxon>Corallinaceae</taxon>
        <taxon>Corallinoideae</taxon>
        <taxon>Corallina</taxon>
    </lineage>
</organism>
<dbReference type="PANTHER" id="PTHR21569:SF1">
    <property type="entry name" value="SMALL RIBOSOMAL SUBUNIT PROTEIN US9M"/>
    <property type="match status" value="1"/>
</dbReference>
<dbReference type="SUPFAM" id="SSF54211">
    <property type="entry name" value="Ribosomal protein S5 domain 2-like"/>
    <property type="match status" value="1"/>
</dbReference>
<dbReference type="EMBL" id="MT211884">
    <property type="protein sequence ID" value="QJF58343.1"/>
    <property type="molecule type" value="Genomic_DNA"/>
</dbReference>
<evidence type="ECO:0000256" key="1">
    <source>
        <dbReference type="ARBA" id="ARBA00005251"/>
    </source>
</evidence>
<dbReference type="Gene3D" id="3.30.230.10">
    <property type="match status" value="1"/>
</dbReference>
<evidence type="ECO:0000256" key="2">
    <source>
        <dbReference type="ARBA" id="ARBA00022980"/>
    </source>
</evidence>
<dbReference type="EMBL" id="MT211886">
    <property type="protein sequence ID" value="QJF58741.1"/>
    <property type="molecule type" value="Genomic_DNA"/>
</dbReference>
<dbReference type="InterPro" id="IPR014721">
    <property type="entry name" value="Ribsml_uS5_D2-typ_fold_subgr"/>
</dbReference>
<keyword evidence="6" id="KW-0934">Plastid</keyword>
<dbReference type="GO" id="GO:0003723">
    <property type="term" value="F:RNA binding"/>
    <property type="evidence" value="ECO:0007669"/>
    <property type="project" value="TreeGrafter"/>
</dbReference>
<dbReference type="InterPro" id="IPR023035">
    <property type="entry name" value="Ribosomal_uS9_bac/plastid"/>
</dbReference>